<dbReference type="PANTHER" id="PTHR43790:SF4">
    <property type="entry name" value="GUANOSINE IMPORT ATP-BINDING PROTEIN NUPO"/>
    <property type="match status" value="1"/>
</dbReference>
<dbReference type="CDD" id="cd03215">
    <property type="entry name" value="ABC_Carb_Monos_II"/>
    <property type="match status" value="1"/>
</dbReference>
<dbReference type="SUPFAM" id="SSF52540">
    <property type="entry name" value="P-loop containing nucleoside triphosphate hydrolases"/>
    <property type="match status" value="2"/>
</dbReference>
<evidence type="ECO:0000313" key="5">
    <source>
        <dbReference type="Proteomes" id="UP000830835"/>
    </source>
</evidence>
<evidence type="ECO:0000256" key="1">
    <source>
        <dbReference type="ARBA" id="ARBA00022741"/>
    </source>
</evidence>
<protein>
    <submittedName>
        <fullName evidence="4">ABC transporter ATP-binding protein</fullName>
    </submittedName>
</protein>
<dbReference type="Gene3D" id="3.40.50.300">
    <property type="entry name" value="P-loop containing nucleotide triphosphate hydrolases"/>
    <property type="match status" value="2"/>
</dbReference>
<proteinExistence type="predicted"/>
<keyword evidence="1" id="KW-0547">Nucleotide-binding</keyword>
<dbReference type="GO" id="GO:0005524">
    <property type="term" value="F:ATP binding"/>
    <property type="evidence" value="ECO:0007669"/>
    <property type="project" value="UniProtKB-KW"/>
</dbReference>
<comment type="caution">
    <text evidence="4">The sequence shown here is derived from an EMBL/GenBank/DDBJ whole genome shotgun (WGS) entry which is preliminary data.</text>
</comment>
<dbReference type="Pfam" id="PF00005">
    <property type="entry name" value="ABC_tran"/>
    <property type="match status" value="2"/>
</dbReference>
<dbReference type="InterPro" id="IPR003593">
    <property type="entry name" value="AAA+_ATPase"/>
</dbReference>
<evidence type="ECO:0000259" key="3">
    <source>
        <dbReference type="PROSITE" id="PS50893"/>
    </source>
</evidence>
<feature type="domain" description="ABC transporter" evidence="3">
    <location>
        <begin position="261"/>
        <end position="495"/>
    </location>
</feature>
<dbReference type="InterPro" id="IPR017871">
    <property type="entry name" value="ABC_transporter-like_CS"/>
</dbReference>
<evidence type="ECO:0000313" key="4">
    <source>
        <dbReference type="EMBL" id="MCJ2543598.1"/>
    </source>
</evidence>
<dbReference type="CDD" id="cd03216">
    <property type="entry name" value="ABC_Carb_Monos_I"/>
    <property type="match status" value="1"/>
</dbReference>
<organism evidence="4 5">
    <name type="scientific">Thermostichus vulcanus str. 'Rupite'</name>
    <dbReference type="NCBI Taxonomy" id="2813851"/>
    <lineage>
        <taxon>Bacteria</taxon>
        <taxon>Bacillati</taxon>
        <taxon>Cyanobacteriota</taxon>
        <taxon>Cyanophyceae</taxon>
        <taxon>Thermostichales</taxon>
        <taxon>Thermostichaceae</taxon>
        <taxon>Thermostichus</taxon>
    </lineage>
</organism>
<sequence length="495" mass="53906">MQGIRKAFPGVLANDGVDFELRPGEIHALLGENGAGKTTLMNILAGLYQPDSGQIRLRGQSVRIGSPRQAIQRGIGMVHQHFMLVQSFTVADNIVLGQGSGWLQENTKQLHEQLRQLAERYGLQVDPAAQVAQLSVGEQQRVEILKAIYRGADILILDEPTAVLTPQEVEELLQTLRALAAQGTGIVFISHKLKEVLALCHRVTVLRDGKTVGTVAVAEQLQSLGSAGCERLLAQMMVGREIKPASWGKAGEPGSLGDPLLRLEGVVALSDRGLPALQGIHLQVRAGEIVGVAGVDGNGQRELEEVIAGLRPIQAGTLRFAESGPVNLAHIPSDRYSMGLLSDFSVAENTILRDVERDPYCRRGWLDWRAIARFAQQLVLQFTVKTPSIQTRAGKLSGGNAQKLVLGRELARQPQLILAAQPTRGLDISAIEYVHHQLLQQRQMGAGILLISTELEEILQLSDRIVVLYEGKIRGETAAERVDIHQLGLWMAGRE</sequence>
<dbReference type="Proteomes" id="UP000830835">
    <property type="component" value="Unassembled WGS sequence"/>
</dbReference>
<keyword evidence="2 4" id="KW-0067">ATP-binding</keyword>
<evidence type="ECO:0000256" key="2">
    <source>
        <dbReference type="ARBA" id="ARBA00022840"/>
    </source>
</evidence>
<reference evidence="4" key="1">
    <citation type="submission" date="2021-02" db="EMBL/GenBank/DDBJ databases">
        <title>The CRISPR/cas machinery reduction and long-range gene transfer in the hot spring cyanobacterium Synechococcus.</title>
        <authorList>
            <person name="Dvorak P."/>
            <person name="Jahodarova E."/>
            <person name="Hasler P."/>
            <person name="Poulickova A."/>
        </authorList>
    </citation>
    <scope>NUCLEOTIDE SEQUENCE</scope>
    <source>
        <strain evidence="4">Rupite</strain>
    </source>
</reference>
<gene>
    <name evidence="4" type="ORF">JX360_11895</name>
</gene>
<dbReference type="InterPro" id="IPR050107">
    <property type="entry name" value="ABC_carbohydrate_import_ATPase"/>
</dbReference>
<dbReference type="PROSITE" id="PS50893">
    <property type="entry name" value="ABC_TRANSPORTER_2"/>
    <property type="match status" value="2"/>
</dbReference>
<dbReference type="PANTHER" id="PTHR43790">
    <property type="entry name" value="CARBOHYDRATE TRANSPORT ATP-BINDING PROTEIN MG119-RELATED"/>
    <property type="match status" value="1"/>
</dbReference>
<feature type="domain" description="ABC transporter" evidence="3">
    <location>
        <begin position="1"/>
        <end position="233"/>
    </location>
</feature>
<dbReference type="EMBL" id="JAFIRA010000032">
    <property type="protein sequence ID" value="MCJ2543598.1"/>
    <property type="molecule type" value="Genomic_DNA"/>
</dbReference>
<accession>A0ABT0CCV8</accession>
<dbReference type="InterPro" id="IPR027417">
    <property type="entry name" value="P-loop_NTPase"/>
</dbReference>
<dbReference type="RefSeq" id="WP_425244396.1">
    <property type="nucleotide sequence ID" value="NZ_JAFIRA010000032.1"/>
</dbReference>
<keyword evidence="5" id="KW-1185">Reference proteome</keyword>
<dbReference type="InterPro" id="IPR003439">
    <property type="entry name" value="ABC_transporter-like_ATP-bd"/>
</dbReference>
<dbReference type="SMART" id="SM00382">
    <property type="entry name" value="AAA"/>
    <property type="match status" value="1"/>
</dbReference>
<dbReference type="PROSITE" id="PS00211">
    <property type="entry name" value="ABC_TRANSPORTER_1"/>
    <property type="match status" value="2"/>
</dbReference>
<name>A0ABT0CCV8_THEVL</name>